<comment type="caution">
    <text evidence="1">The sequence shown here is derived from an EMBL/GenBank/DDBJ whole genome shotgun (WGS) entry which is preliminary data.</text>
</comment>
<evidence type="ECO:0000313" key="1">
    <source>
        <dbReference type="EMBL" id="MFL9925236.1"/>
    </source>
</evidence>
<dbReference type="RefSeq" id="WP_408158413.1">
    <property type="nucleotide sequence ID" value="NZ_JAQQFM010000005.1"/>
</dbReference>
<accession>A0ABW9A8P2</accession>
<protein>
    <submittedName>
        <fullName evidence="1">Uncharacterized protein</fullName>
    </submittedName>
</protein>
<proteinExistence type="predicted"/>
<organism evidence="1 2">
    <name type="scientific">Herbaspirillum lusitanum</name>
    <dbReference type="NCBI Taxonomy" id="213312"/>
    <lineage>
        <taxon>Bacteria</taxon>
        <taxon>Pseudomonadati</taxon>
        <taxon>Pseudomonadota</taxon>
        <taxon>Betaproteobacteria</taxon>
        <taxon>Burkholderiales</taxon>
        <taxon>Oxalobacteraceae</taxon>
        <taxon>Herbaspirillum</taxon>
    </lineage>
</organism>
<keyword evidence="2" id="KW-1185">Reference proteome</keyword>
<dbReference type="Proteomes" id="UP001629246">
    <property type="component" value="Unassembled WGS sequence"/>
</dbReference>
<sequence>MLEYLLFMAAAAAIVYLLDRMWLQHFAWRRPALQDPSGYLELTRRLTEMCHGVRDEADRLIALQKAAHPEMTHAQAVAAALQEMLAPDRSGLR</sequence>
<dbReference type="EMBL" id="JAQQFM010000005">
    <property type="protein sequence ID" value="MFL9925236.1"/>
    <property type="molecule type" value="Genomic_DNA"/>
</dbReference>
<evidence type="ECO:0000313" key="2">
    <source>
        <dbReference type="Proteomes" id="UP001629246"/>
    </source>
</evidence>
<name>A0ABW9A8P2_9BURK</name>
<gene>
    <name evidence="1" type="ORF">PQR62_13245</name>
</gene>
<reference evidence="1 2" key="1">
    <citation type="journal article" date="2024" name="Chem. Sci.">
        <title>Discovery of megapolipeptins by genome mining of a Burkholderiales bacteria collection.</title>
        <authorList>
            <person name="Paulo B.S."/>
            <person name="Recchia M.J.J."/>
            <person name="Lee S."/>
            <person name="Fergusson C.H."/>
            <person name="Romanowski S.B."/>
            <person name="Hernandez A."/>
            <person name="Krull N."/>
            <person name="Liu D.Y."/>
            <person name="Cavanagh H."/>
            <person name="Bos A."/>
            <person name="Gray C.A."/>
            <person name="Murphy B.T."/>
            <person name="Linington R.G."/>
            <person name="Eustaquio A.S."/>
        </authorList>
    </citation>
    <scope>NUCLEOTIDE SEQUENCE [LARGE SCALE GENOMIC DNA]</scope>
    <source>
        <strain evidence="1 2">RL21-008-BIB-A</strain>
    </source>
</reference>